<organism evidence="4 5">
    <name type="scientific">Mycena metata</name>
    <dbReference type="NCBI Taxonomy" id="1033252"/>
    <lineage>
        <taxon>Eukaryota</taxon>
        <taxon>Fungi</taxon>
        <taxon>Dikarya</taxon>
        <taxon>Basidiomycota</taxon>
        <taxon>Agaricomycotina</taxon>
        <taxon>Agaricomycetes</taxon>
        <taxon>Agaricomycetidae</taxon>
        <taxon>Agaricales</taxon>
        <taxon>Marasmiineae</taxon>
        <taxon>Mycenaceae</taxon>
        <taxon>Mycena</taxon>
    </lineage>
</organism>
<evidence type="ECO:0000313" key="4">
    <source>
        <dbReference type="EMBL" id="KAJ7770546.1"/>
    </source>
</evidence>
<dbReference type="InterPro" id="IPR051606">
    <property type="entry name" value="Polyketide_Oxido-like"/>
</dbReference>
<name>A0AAD7NPV5_9AGAR</name>
<evidence type="ECO:0000259" key="3">
    <source>
        <dbReference type="Pfam" id="PF13460"/>
    </source>
</evidence>
<dbReference type="PANTHER" id="PTHR43355:SF2">
    <property type="entry name" value="FLAVIN REDUCTASE (NADPH)"/>
    <property type="match status" value="1"/>
</dbReference>
<dbReference type="Pfam" id="PF13460">
    <property type="entry name" value="NAD_binding_10"/>
    <property type="match status" value="1"/>
</dbReference>
<dbReference type="SUPFAM" id="SSF51735">
    <property type="entry name" value="NAD(P)-binding Rossmann-fold domains"/>
    <property type="match status" value="1"/>
</dbReference>
<proteinExistence type="inferred from homology"/>
<dbReference type="InterPro" id="IPR036291">
    <property type="entry name" value="NAD(P)-bd_dom_sf"/>
</dbReference>
<keyword evidence="5" id="KW-1185">Reference proteome</keyword>
<dbReference type="GO" id="GO:0004074">
    <property type="term" value="F:biliverdin reductase [NAD(P)H] activity"/>
    <property type="evidence" value="ECO:0007669"/>
    <property type="project" value="TreeGrafter"/>
</dbReference>
<evidence type="ECO:0000256" key="1">
    <source>
        <dbReference type="ARBA" id="ARBA00038376"/>
    </source>
</evidence>
<dbReference type="PANTHER" id="PTHR43355">
    <property type="entry name" value="FLAVIN REDUCTASE (NADPH)"/>
    <property type="match status" value="1"/>
</dbReference>
<dbReference type="Gene3D" id="3.40.50.720">
    <property type="entry name" value="NAD(P)-binding Rossmann-like Domain"/>
    <property type="match status" value="1"/>
</dbReference>
<reference evidence="4" key="1">
    <citation type="submission" date="2023-03" db="EMBL/GenBank/DDBJ databases">
        <title>Massive genome expansion in bonnet fungi (Mycena s.s.) driven by repeated elements and novel gene families across ecological guilds.</title>
        <authorList>
            <consortium name="Lawrence Berkeley National Laboratory"/>
            <person name="Harder C.B."/>
            <person name="Miyauchi S."/>
            <person name="Viragh M."/>
            <person name="Kuo A."/>
            <person name="Thoen E."/>
            <person name="Andreopoulos B."/>
            <person name="Lu D."/>
            <person name="Skrede I."/>
            <person name="Drula E."/>
            <person name="Henrissat B."/>
            <person name="Morin E."/>
            <person name="Kohler A."/>
            <person name="Barry K."/>
            <person name="LaButti K."/>
            <person name="Morin E."/>
            <person name="Salamov A."/>
            <person name="Lipzen A."/>
            <person name="Mereny Z."/>
            <person name="Hegedus B."/>
            <person name="Baldrian P."/>
            <person name="Stursova M."/>
            <person name="Weitz H."/>
            <person name="Taylor A."/>
            <person name="Grigoriev I.V."/>
            <person name="Nagy L.G."/>
            <person name="Martin F."/>
            <person name="Kauserud H."/>
        </authorList>
    </citation>
    <scope>NUCLEOTIDE SEQUENCE</scope>
    <source>
        <strain evidence="4">CBHHK182m</strain>
    </source>
</reference>
<accession>A0AAD7NPV5</accession>
<evidence type="ECO:0000256" key="2">
    <source>
        <dbReference type="SAM" id="SignalP"/>
    </source>
</evidence>
<dbReference type="InterPro" id="IPR016040">
    <property type="entry name" value="NAD(P)-bd_dom"/>
</dbReference>
<feature type="domain" description="NAD(P)-binding" evidence="3">
    <location>
        <begin position="9"/>
        <end position="213"/>
    </location>
</feature>
<feature type="signal peptide" evidence="2">
    <location>
        <begin position="1"/>
        <end position="24"/>
    </location>
</feature>
<dbReference type="EMBL" id="JARKIB010000016">
    <property type="protein sequence ID" value="KAJ7770546.1"/>
    <property type="molecule type" value="Genomic_DNA"/>
</dbReference>
<evidence type="ECO:0000313" key="5">
    <source>
        <dbReference type="Proteomes" id="UP001215598"/>
    </source>
</evidence>
<dbReference type="GO" id="GO:0042602">
    <property type="term" value="F:riboflavin reductase (NADPH) activity"/>
    <property type="evidence" value="ECO:0007669"/>
    <property type="project" value="TreeGrafter"/>
</dbReference>
<protein>
    <recommendedName>
        <fullName evidence="3">NAD(P)-binding domain-containing protein</fullName>
    </recommendedName>
</protein>
<gene>
    <name evidence="4" type="ORF">B0H16DRAFT_1881545</name>
</gene>
<comment type="similarity">
    <text evidence="1">Belongs to the avfA family.</text>
</comment>
<dbReference type="Proteomes" id="UP001215598">
    <property type="component" value="Unassembled WGS sequence"/>
</dbReference>
<sequence length="226" mass="24045">MSPSILVLGATGLSGLAFIQVALSQPNPPALTLFVRSRSKLPADIEERTRVVEGSLTDTDALSNAMEGVDVVVSLLGAYVSLSAFIFRTTTTPIADAVPGILSTMRAKGVKRIFALSTASFSPDPAEVFSIGRSITGLMPKIMVPQGNAEMAAIAETVSAADDLDWTVFRVPHLTEEAVELPVAAGNLGPDFKGGFNLSRASQALWILKEIEERQWVKKAPMLGNY</sequence>
<keyword evidence="2" id="KW-0732">Signal</keyword>
<comment type="caution">
    <text evidence="4">The sequence shown here is derived from an EMBL/GenBank/DDBJ whole genome shotgun (WGS) entry which is preliminary data.</text>
</comment>
<dbReference type="AlphaFoldDB" id="A0AAD7NPV5"/>
<feature type="chain" id="PRO_5042246282" description="NAD(P)-binding domain-containing protein" evidence="2">
    <location>
        <begin position="25"/>
        <end position="226"/>
    </location>
</feature>